<organism evidence="9 10">
    <name type="scientific">Triparma strigata</name>
    <dbReference type="NCBI Taxonomy" id="1606541"/>
    <lineage>
        <taxon>Eukaryota</taxon>
        <taxon>Sar</taxon>
        <taxon>Stramenopiles</taxon>
        <taxon>Ochrophyta</taxon>
        <taxon>Bolidophyceae</taxon>
        <taxon>Parmales</taxon>
        <taxon>Triparmaceae</taxon>
        <taxon>Triparma</taxon>
    </lineage>
</organism>
<evidence type="ECO:0000313" key="10">
    <source>
        <dbReference type="Proteomes" id="UP001165085"/>
    </source>
</evidence>
<keyword evidence="10" id="KW-1185">Reference proteome</keyword>
<dbReference type="PANTHER" id="PTHR12653">
    <property type="entry name" value="NADH-UBIQUINONE OXIDOREDUCTASE 13 KD-B SUBUNIT"/>
    <property type="match status" value="1"/>
</dbReference>
<evidence type="ECO:0000256" key="3">
    <source>
        <dbReference type="ARBA" id="ARBA00022448"/>
    </source>
</evidence>
<comment type="caution">
    <text evidence="9">The sequence shown here is derived from an EMBL/GenBank/DDBJ whole genome shotgun (WGS) entry which is preliminary data.</text>
</comment>
<dbReference type="PANTHER" id="PTHR12653:SF0">
    <property type="entry name" value="NADH DEHYDROGENASE [UBIQUINONE] 1 ALPHA SUBCOMPLEX SUBUNIT 5"/>
    <property type="match status" value="1"/>
</dbReference>
<evidence type="ECO:0000256" key="2">
    <source>
        <dbReference type="ARBA" id="ARBA00010261"/>
    </source>
</evidence>
<dbReference type="OrthoDB" id="286811at2759"/>
<keyword evidence="4" id="KW-0679">Respiratory chain</keyword>
<dbReference type="GO" id="GO:0022904">
    <property type="term" value="P:respiratory electron transport chain"/>
    <property type="evidence" value="ECO:0007669"/>
    <property type="project" value="InterPro"/>
</dbReference>
<comment type="subcellular location">
    <subcellularLocation>
        <location evidence="1">Mitochondrion inner membrane</location>
        <topology evidence="1">Peripheral membrane protein</topology>
        <orientation evidence="1">Matrix side</orientation>
    </subcellularLocation>
</comment>
<dbReference type="InterPro" id="IPR006806">
    <property type="entry name" value="NDUFA5"/>
</dbReference>
<evidence type="ECO:0000313" key="9">
    <source>
        <dbReference type="EMBL" id="GMH95847.1"/>
    </source>
</evidence>
<dbReference type="EMBL" id="BRXY01000451">
    <property type="protein sequence ID" value="GMH95847.1"/>
    <property type="molecule type" value="Genomic_DNA"/>
</dbReference>
<keyword evidence="3" id="KW-0813">Transport</keyword>
<dbReference type="Proteomes" id="UP001165085">
    <property type="component" value="Unassembled WGS sequence"/>
</dbReference>
<dbReference type="Pfam" id="PF04716">
    <property type="entry name" value="ETC_C1_NDUFA5"/>
    <property type="match status" value="1"/>
</dbReference>
<dbReference type="AlphaFoldDB" id="A0A9W7BSK4"/>
<keyword evidence="8" id="KW-0472">Membrane</keyword>
<comment type="similarity">
    <text evidence="2">Belongs to the complex I NDUFA5 subunit family.</text>
</comment>
<protein>
    <submittedName>
        <fullName evidence="9">Uncharacterized protein</fullName>
    </submittedName>
</protein>
<evidence type="ECO:0000256" key="5">
    <source>
        <dbReference type="ARBA" id="ARBA00022792"/>
    </source>
</evidence>
<reference evidence="10" key="1">
    <citation type="journal article" date="2023" name="Commun. Biol.">
        <title>Genome analysis of Parmales, the sister group of diatoms, reveals the evolutionary specialization of diatoms from phago-mixotrophs to photoautotrophs.</title>
        <authorList>
            <person name="Ban H."/>
            <person name="Sato S."/>
            <person name="Yoshikawa S."/>
            <person name="Yamada K."/>
            <person name="Nakamura Y."/>
            <person name="Ichinomiya M."/>
            <person name="Sato N."/>
            <person name="Blanc-Mathieu R."/>
            <person name="Endo H."/>
            <person name="Kuwata A."/>
            <person name="Ogata H."/>
        </authorList>
    </citation>
    <scope>NUCLEOTIDE SEQUENCE [LARGE SCALE GENOMIC DNA]</scope>
    <source>
        <strain evidence="10">NIES 3701</strain>
    </source>
</reference>
<dbReference type="GO" id="GO:0005743">
    <property type="term" value="C:mitochondrial inner membrane"/>
    <property type="evidence" value="ECO:0007669"/>
    <property type="project" value="UniProtKB-SubCell"/>
</dbReference>
<evidence type="ECO:0000256" key="1">
    <source>
        <dbReference type="ARBA" id="ARBA00004443"/>
    </source>
</evidence>
<evidence type="ECO:0000256" key="8">
    <source>
        <dbReference type="ARBA" id="ARBA00023136"/>
    </source>
</evidence>
<evidence type="ECO:0000256" key="6">
    <source>
        <dbReference type="ARBA" id="ARBA00022982"/>
    </source>
</evidence>
<proteinExistence type="inferred from homology"/>
<keyword evidence="6" id="KW-0249">Electron transport</keyword>
<name>A0A9W7BSK4_9STRA</name>
<evidence type="ECO:0000256" key="7">
    <source>
        <dbReference type="ARBA" id="ARBA00023128"/>
    </source>
</evidence>
<keyword evidence="7" id="KW-0496">Mitochondrion</keyword>
<gene>
    <name evidence="9" type="ORF">TrST_g6285</name>
</gene>
<sequence>MLSSSLLRPLLRTSLRPLSTTVTKTSTGLVGLPVHPDPVPSLKSLNESILQSLDRLPPCGYKSNALQIANFRLKTIAESEGSVDHIEAEIDCGQIEELIIQAQDELKVVDMYYENKLWESIHVPEEEFVEAKKVEEGEVKA</sequence>
<accession>A0A9W7BSK4</accession>
<evidence type="ECO:0000256" key="4">
    <source>
        <dbReference type="ARBA" id="ARBA00022660"/>
    </source>
</evidence>
<keyword evidence="5" id="KW-0999">Mitochondrion inner membrane</keyword>